<feature type="region of interest" description="Disordered" evidence="2">
    <location>
        <begin position="2018"/>
        <end position="2059"/>
    </location>
</feature>
<dbReference type="SMART" id="SM00146">
    <property type="entry name" value="PI3Kc"/>
    <property type="match status" value="1"/>
</dbReference>
<sequence>MTTLQVYAHRLSDSSLSPNLRVTIANELRDQVEMFQTLEYPKFLSTLIPIFMDILQNGNPVFQSGTPEQKLRNIILEIIYRLPQTEPLKEYAHDLCIMLMNLIRVENEDNAVVCAKIIIDLHRAFRNLLEDQVEPFLDIVLEIFKNMEQTVKDLFDAPSTPIGSPGINPLLFASPRPNSPAEVPESPSKPLQKSMHSFKVLTECPIIVVLLFQTNRRIATENIMKFVPLIFQILSLQAKPQAEAASAAQARGEIFVGVSPEIRNRAVYNDFIVAQVKTMSFLAYILRSYTALLRPFQNQIPDFALRLLRECPPESTATRKELLVAIRHILSTDFRASFVPKIDLLLNEKVLIGAGVTSHDTLRPLAYSMLADLIHHIRTELSPSQLYRTVYMYTRNLHDATLAHTIQTMCGKLLLNLIDCIIKIPNKAEGRELLMRILDAFASKFASLNIIFKTCFKQHVKKNKSTPVSNNSTTSQLYPDNNKKIEIEDSFDYDRAKSIHTSTFILEPQHDGIKDGRFLFKNFTVGLKSLFIGLRHCNPPPSADANLQTYSQFARGFSQEDIHTLIRLFREGLICFEYYNIDQYGPDGSLPSENVNYEELKKTSIGCNDLSLKIGTQASAEKETLETFATVFTLLDPAIFQEIFVSQMGFFFDQMLINTSLVHIVQYFLVNEISSQGFASILFKFLIDRLENLGGANMHYSAVQLHLFRLSFMAINLFPDLIEPVLQPYLSNLVNSCFKLSTKAEEPANYFLLLRAMFKSIGGGRFELLYKEVTPLLHMILESLNSLLTLAHKPEMRNLFVELALAVPVRLSTLLPFLPYLMKPLVIALQADNDLVAQGLRTIELCNDNLNPDFLDSVMEPVMKELMMSLYKLLKPSPYNQQNSHAAMRILGKFGGRNRRILSSPPTLEYEEGVESGISLEIVFDPSTTPHTLPLDKCLEVACKALENSTTDLFYKKHGYEFIKANIITMLDIENGFDNLAQVLCERVKKHLLESSSSEDNKPTEAMDTDETPLNDMQEEKSNDLKPKRLEGRGYTKYLSKRLAQEEAFRTMLVAILKASTLPTLSEDAWLFFENICHHFMLLHIGEAIEAKRTCLKPLSNVMSEKLSVQNLSTTILVDAIVEVMSSENAKLRERAEESLQLCFDIAVKILCGKEHVWKLPIFRVFASQFSSYCYKQEWYYKKGGCLGISIISSQLDMGTRWMREHEVDFIRALLFVLKDASPEMANVNTAEATQTLAHVLKVCNRPDDDESQESQQKFQNLIALLLSELSNSNSTVRETIQSSFQLLADLTGNEVTELLAPVRERLVAPIFAKPLRALPFAMQIGHIDAITYCLTLRPPFLEFNDELIRLLHEVLALADAEDQALVSKGSQHKNETPLMNLRIVCIQLLSAAMACSDFSSPRQIHTRARIIQVFFKSLYSSTPEVVEAAHRGLKQVLSQSTKLPKELLQQGLRPILTTLSSHKTLSVPSLEGLARLLELLTNYFKVEIGKKLLDHLKLLAETSLLQEAAGTALCDNGEIKVMAAILDVFHLLPPTAHIFMDEFISAVLEMELHLRRSFSSPFRSPVVKYLNRYPSEAVAYFFDKFDKPRHLRLFIDVLGSENAAQVREEVSKNMTQLIEKTFKVSDNSVLNFQGVLIVREIVQHDPDWLCNQPDVLACLLNLWRSPSRFASMRKDDEEGVRVTRESFYLSQIFISYLRKNPENVDIVFEIANLFAQDSVMDLSYLREFFFRDVALQYTAKNKRLIFEKFFQHFHESSSSALFRMMFLRHVINPSLLVAMTRENGGYREILDAKMMEQLVRKVWAHSGPDGADENQYSEDSLRIELLQLTAMIVQYAPDLLTDLRKEVIKFGWNYFRLEDSTCKQAAYVLIARFITAFETPSKIVIQIYAALLRAHLSEARVLVKQGLDIISPVLPSRIPQAAKERVPSWIRLTRKVIVEDTHSISQLVNVYQLLVRHPDLFYDYREHFLPQIVNALPKLGLFQNATPENKLLTVELAELVFNWEQKRLTKDKDTVKLSEKRELEPSSNESPAKKSRTENGEVKSASEAQASGGPKEYAPPLTLRENMIGYLVRLACSIYNPSDVIQRRLVQRVLELINRFLDSSVWPDVHVKFIHLERALTIKELNDILLSSICSALEILCIDISHKPNEWFILNMNQLFRLLENSIKSDHVRIHSSLQPVLSHIFRSINQAIQPEIRDEPPHPDVAGFVALVESTITDGVASANNIYGVLKLLQAYSTGRSEKLDQFVPGIVKLLQKLTREHIMAVQPPASSANPDSQVNLLILCLKLLRMRISYLGDQRRGFLTCLVQLIEKSPDVQLLHAILDMLKEWTLDKTETFPTMKEKAGILVKMMSLQSRNDSRLTEDYLDLILKIYSNPSFARTELTARLEEAFLCGTRSENPQVRSQFMRVFDRSLSRTLYTRLKYILGTQNWESLSDSFWIHQALDLLFGAIHIESQLTPPHVLRAMSLKAIGDQTESVNIEVSPELNDMIDRHQAFLQKLQQYDIGSIVINMRHLQYLDDKTCFKFWVDMFPMAWSVLSSTECHDIGKIMIQLLSKEYHDKQADLRPNVIQALMAGLARADVDIKLPPHLIKYLGKTHDAWHISIEILQKMIESGRLTEVPNDDLNSQERTLDALTELFSDLNENDIFYGLWRRHCTYIETNIALSFEQSSMWSQAQTMYENAQIKARNGVLPFTESEYMLWENHWISCTERLQQWDVLADLAKYDNDPKLLLDCAWRLSNWTSDRETLEQAVSQTADHPTPELKVYEAFLVLMRSQAAEDRGSEFTRICEEGIQLSLKKWCALPQIVSHSHIPLLQLYQQFLELHEASQLFGSLGNTNAQNLEQRSTEIRGILGSWRERLPNVWDDMNVWSQLVGWRQHIFSAINRTYLPLIPLIPNQTGNNQNTFAYRGYHETAWIINRFSRVARKHNLDNVCSNSLAKIYTLPNIEIQEAFLKLREQAKCHYKHSAELSAGLDLINNTNLSYFNKEQKAEFYVLKGQFLAKLNYLNEANEAFVTAAQIEVAYGRAWAAWGEYNDRMFKENPQELNWATHAVSCYLQAAGIFKNAKSRKYLLRILWLLSLDDQNGTISSAFEVYKGEIPVWYWITFIPQLLMGIQQKEGKHARAILMRIAKQYPQALHFQLRTAKEEVAKRAQMAAAVNKQAEATAAAANGSVKKEEPVGVSTGGNKEESTKKENGVEPMEVDKEETEKIKEEDEVKKIKAEEESMEGKEDNAKAIEKNTVTNPWIKPPMMTPNTPTHPFDEIMAMLKTGYPLLALSMETMVDQIQLKFKPQADEDMYRLVVALYNEGAQQLLTRLMNPNDTLELTQATISNIARFADSLYPGHMKTAFVRDFATSKLNLEEYVAKLRLWRDKFEAMLDARPRKQKLEASSHYLVEFQHQKFDDVEIPGQYLLLTDNANGFLRIDRFLPKVEVIRSYGNCFRRVTIRGHDGSLHPFVIQNPAARQFRREERLMQLFRLLNGVLEHKRESRIRNLTFHLPSIVPLAPNVRMVSDDPSYSTLYEIYEDHCDHMNMHKDDPLVYFIEKLKGSVDRTSEGNHLKAELLNLRMEINEDIAKTMVPSNILSKYMLRTLRSYSDYWFHRKRFISQYATATFMSYLFSIGHRTPHKITISRKTGNIWMTELLPGWSQNNPLLGNGESVPFRFTPNIQEYMTAVGVDGLFSSCLMATARSLTEELELDQYLYLFVRDELITWHIANQCPATETQFRERVQANVLQMMTKAQFLACKADIEKAKCTL</sequence>
<comment type="similarity">
    <text evidence="1">Belongs to the PI3/PI4-kinase family. TRA1 subfamily.</text>
</comment>
<dbReference type="InterPro" id="IPR016024">
    <property type="entry name" value="ARM-type_fold"/>
</dbReference>
<dbReference type="PANTHER" id="PTHR11139:SF1">
    <property type="entry name" value="TRANSFORMATION_TRANSCRIPTION DOMAIN-ASSOCIATED PROTEIN"/>
    <property type="match status" value="1"/>
</dbReference>
<dbReference type="EMBL" id="JAANQT010000042">
    <property type="protein sequence ID" value="KAG1315447.1"/>
    <property type="molecule type" value="Genomic_DNA"/>
</dbReference>
<feature type="domain" description="PI3K/PI4K catalytic" evidence="3">
    <location>
        <begin position="3433"/>
        <end position="3762"/>
    </location>
</feature>
<dbReference type="GO" id="GO:0000124">
    <property type="term" value="C:SAGA complex"/>
    <property type="evidence" value="ECO:0007669"/>
    <property type="project" value="TreeGrafter"/>
</dbReference>
<dbReference type="InterPro" id="IPR046807">
    <property type="entry name" value="Tra1_central"/>
</dbReference>
<comment type="caution">
    <text evidence="5">The sequence shown here is derived from an EMBL/GenBank/DDBJ whole genome shotgun (WGS) entry which is preliminary data.</text>
</comment>
<evidence type="ECO:0000256" key="2">
    <source>
        <dbReference type="SAM" id="MobiDB-lite"/>
    </source>
</evidence>
<dbReference type="SUPFAM" id="SSF56112">
    <property type="entry name" value="Protein kinase-like (PK-like)"/>
    <property type="match status" value="1"/>
</dbReference>
<dbReference type="GO" id="GO:0006281">
    <property type="term" value="P:DNA repair"/>
    <property type="evidence" value="ECO:0007669"/>
    <property type="project" value="TreeGrafter"/>
</dbReference>
<feature type="compositionally biased region" description="Basic and acidic residues" evidence="2">
    <location>
        <begin position="2032"/>
        <end position="2042"/>
    </location>
</feature>
<dbReference type="InterPro" id="IPR036940">
    <property type="entry name" value="PI3/4_kinase_cat_sf"/>
</dbReference>
<dbReference type="InterPro" id="IPR050517">
    <property type="entry name" value="DDR_Repair_Kinase"/>
</dbReference>
<evidence type="ECO:0000259" key="4">
    <source>
        <dbReference type="PROSITE" id="PS51189"/>
    </source>
</evidence>
<dbReference type="Pfam" id="PF20175">
    <property type="entry name" value="Tra1_central"/>
    <property type="match status" value="1"/>
</dbReference>
<name>A0A9P6XKF7_RHIOR</name>
<dbReference type="PROSITE" id="PS50290">
    <property type="entry name" value="PI3_4_KINASE_3"/>
    <property type="match status" value="1"/>
</dbReference>
<dbReference type="PANTHER" id="PTHR11139">
    <property type="entry name" value="ATAXIA TELANGIECTASIA MUTATED ATM -RELATED"/>
    <property type="match status" value="1"/>
</dbReference>
<dbReference type="Pfam" id="PF20206">
    <property type="entry name" value="Tra1_ring"/>
    <property type="match status" value="1"/>
</dbReference>
<dbReference type="Pfam" id="PF00454">
    <property type="entry name" value="PI3_PI4_kinase"/>
    <property type="match status" value="1"/>
</dbReference>
<protein>
    <recommendedName>
        <fullName evidence="7">Non-specific serine/threonine protein kinase</fullName>
    </recommendedName>
</protein>
<dbReference type="PROSITE" id="PS51189">
    <property type="entry name" value="FAT"/>
    <property type="match status" value="1"/>
</dbReference>
<reference evidence="5" key="1">
    <citation type="journal article" date="2020" name="Microb. Genom.">
        <title>Genetic diversity of clinical and environmental Mucorales isolates obtained from an investigation of mucormycosis cases among solid organ transplant recipients.</title>
        <authorList>
            <person name="Nguyen M.H."/>
            <person name="Kaul D."/>
            <person name="Muto C."/>
            <person name="Cheng S.J."/>
            <person name="Richter R.A."/>
            <person name="Bruno V.M."/>
            <person name="Liu G."/>
            <person name="Beyhan S."/>
            <person name="Sundermann A.J."/>
            <person name="Mounaud S."/>
            <person name="Pasculle A.W."/>
            <person name="Nierman W.C."/>
            <person name="Driscoll E."/>
            <person name="Cumbie R."/>
            <person name="Clancy C.J."/>
            <person name="Dupont C.L."/>
        </authorList>
    </citation>
    <scope>NUCLEOTIDE SEQUENCE</scope>
    <source>
        <strain evidence="5">GL11</strain>
    </source>
</reference>
<evidence type="ECO:0000313" key="6">
    <source>
        <dbReference type="Proteomes" id="UP000716291"/>
    </source>
</evidence>
<feature type="region of interest" description="Disordered" evidence="2">
    <location>
        <begin position="995"/>
        <end position="1027"/>
    </location>
</feature>
<evidence type="ECO:0008006" key="7">
    <source>
        <dbReference type="Google" id="ProtNLM"/>
    </source>
</evidence>
<feature type="region of interest" description="Disordered" evidence="2">
    <location>
        <begin position="3171"/>
        <end position="3220"/>
    </location>
</feature>
<organism evidence="5 6">
    <name type="scientific">Rhizopus oryzae</name>
    <name type="common">Mucormycosis agent</name>
    <name type="synonym">Rhizopus arrhizus var. delemar</name>
    <dbReference type="NCBI Taxonomy" id="64495"/>
    <lineage>
        <taxon>Eukaryota</taxon>
        <taxon>Fungi</taxon>
        <taxon>Fungi incertae sedis</taxon>
        <taxon>Mucoromycota</taxon>
        <taxon>Mucoromycotina</taxon>
        <taxon>Mucoromycetes</taxon>
        <taxon>Mucorales</taxon>
        <taxon>Mucorineae</taxon>
        <taxon>Rhizopodaceae</taxon>
        <taxon>Rhizopus</taxon>
    </lineage>
</organism>
<dbReference type="InterPro" id="IPR046805">
    <property type="entry name" value="Tra1_ring"/>
</dbReference>
<dbReference type="GO" id="GO:0006355">
    <property type="term" value="P:regulation of DNA-templated transcription"/>
    <property type="evidence" value="ECO:0007669"/>
    <property type="project" value="TreeGrafter"/>
</dbReference>
<dbReference type="InterPro" id="IPR000403">
    <property type="entry name" value="PI3/4_kinase_cat_dom"/>
</dbReference>
<dbReference type="InterPro" id="IPR011009">
    <property type="entry name" value="Kinase-like_dom_sf"/>
</dbReference>
<dbReference type="InterPro" id="IPR003151">
    <property type="entry name" value="PIK-rel_kinase_FAT"/>
</dbReference>
<feature type="compositionally biased region" description="Basic and acidic residues" evidence="2">
    <location>
        <begin position="3191"/>
        <end position="3201"/>
    </location>
</feature>
<evidence type="ECO:0000313" key="5">
    <source>
        <dbReference type="EMBL" id="KAG1315447.1"/>
    </source>
</evidence>
<dbReference type="Pfam" id="PF02259">
    <property type="entry name" value="FAT"/>
    <property type="match status" value="1"/>
</dbReference>
<dbReference type="GO" id="GO:0005634">
    <property type="term" value="C:nucleus"/>
    <property type="evidence" value="ECO:0007669"/>
    <property type="project" value="TreeGrafter"/>
</dbReference>
<dbReference type="SUPFAM" id="SSF48371">
    <property type="entry name" value="ARM repeat"/>
    <property type="match status" value="2"/>
</dbReference>
<dbReference type="CDD" id="cd05163">
    <property type="entry name" value="PIKK_TRRAP"/>
    <property type="match status" value="1"/>
</dbReference>
<dbReference type="Proteomes" id="UP000716291">
    <property type="component" value="Unassembled WGS sequence"/>
</dbReference>
<gene>
    <name evidence="5" type="ORF">G6F64_000667</name>
</gene>
<feature type="compositionally biased region" description="Basic and acidic residues" evidence="2">
    <location>
        <begin position="3211"/>
        <end position="3220"/>
    </location>
</feature>
<feature type="domain" description="FAT" evidence="4">
    <location>
        <begin position="2593"/>
        <end position="3152"/>
    </location>
</feature>
<dbReference type="Gene3D" id="1.10.1070.11">
    <property type="entry name" value="Phosphatidylinositol 3-/4-kinase, catalytic domain"/>
    <property type="match status" value="1"/>
</dbReference>
<evidence type="ECO:0000259" key="3">
    <source>
        <dbReference type="PROSITE" id="PS50290"/>
    </source>
</evidence>
<keyword evidence="6" id="KW-1185">Reference proteome</keyword>
<feature type="compositionally biased region" description="Basic and acidic residues" evidence="2">
    <location>
        <begin position="1018"/>
        <end position="1027"/>
    </location>
</feature>
<proteinExistence type="inferred from homology"/>
<dbReference type="GO" id="GO:0035267">
    <property type="term" value="C:NuA4 histone acetyltransferase complex"/>
    <property type="evidence" value="ECO:0007669"/>
    <property type="project" value="TreeGrafter"/>
</dbReference>
<dbReference type="InterPro" id="IPR014009">
    <property type="entry name" value="PIK_FAT"/>
</dbReference>
<accession>A0A9P6XKF7</accession>
<evidence type="ECO:0000256" key="1">
    <source>
        <dbReference type="ARBA" id="ARBA00007234"/>
    </source>
</evidence>